<dbReference type="GeneID" id="2911835"/>
<evidence type="ECO:0000313" key="1">
    <source>
        <dbReference type="EMBL" id="AOW05722.1"/>
    </source>
</evidence>
<organism evidence="1 2">
    <name type="scientific">Yarrowia lipolytica</name>
    <name type="common">Candida lipolytica</name>
    <dbReference type="NCBI Taxonomy" id="4952"/>
    <lineage>
        <taxon>Eukaryota</taxon>
        <taxon>Fungi</taxon>
        <taxon>Dikarya</taxon>
        <taxon>Ascomycota</taxon>
        <taxon>Saccharomycotina</taxon>
        <taxon>Dipodascomycetes</taxon>
        <taxon>Dipodascales</taxon>
        <taxon>Dipodascales incertae sedis</taxon>
        <taxon>Yarrowia</taxon>
    </lineage>
</organism>
<dbReference type="EMBL" id="CP017557">
    <property type="protein sequence ID" value="AOW05722.1"/>
    <property type="molecule type" value="Genomic_DNA"/>
</dbReference>
<dbReference type="Proteomes" id="UP000182444">
    <property type="component" value="Chromosome 1E"/>
</dbReference>
<dbReference type="OrthoDB" id="5954308at2759"/>
<dbReference type="VEuPathDB" id="FungiDB:YALI1_E24719g"/>
<dbReference type="InterPro" id="IPR013901">
    <property type="entry name" value="Anthrone_oxy"/>
</dbReference>
<dbReference type="PANTHER" id="PTHR36535">
    <property type="entry name" value="YALI0E30327P"/>
    <property type="match status" value="1"/>
</dbReference>
<reference evidence="1 2" key="1">
    <citation type="journal article" date="2016" name="PLoS ONE">
        <title>Sequence Assembly of Yarrowia lipolytica Strain W29/CLIB89 Shows Transposable Element Diversity.</title>
        <authorList>
            <person name="Magnan C."/>
            <person name="Yu J."/>
            <person name="Chang I."/>
            <person name="Jahn E."/>
            <person name="Kanomata Y."/>
            <person name="Wu J."/>
            <person name="Zeller M."/>
            <person name="Oakes M."/>
            <person name="Baldi P."/>
            <person name="Sandmeyer S."/>
        </authorList>
    </citation>
    <scope>NUCLEOTIDE SEQUENCE [LARGE SCALE GENOMIC DNA]</scope>
    <source>
        <strain evidence="2">CLIB89(W29)</strain>
    </source>
</reference>
<dbReference type="PANTHER" id="PTHR36535:SF1">
    <property type="entry name" value="DUF1772 DOMAIN-CONTAINING PROTEIN"/>
    <property type="match status" value="1"/>
</dbReference>
<dbReference type="RefSeq" id="XP_504203.2">
    <property type="nucleotide sequence ID" value="XM_504203.2"/>
</dbReference>
<dbReference type="KEGG" id="yli:2911835"/>
<accession>A0A1D8NJB7</accession>
<gene>
    <name evidence="1" type="ORF">YALI1_E24719g</name>
</gene>
<protein>
    <recommendedName>
        <fullName evidence="3">DUF1772-domain-containing protein</fullName>
    </recommendedName>
</protein>
<name>A0A1D8NJB7_YARLL</name>
<dbReference type="Pfam" id="PF08592">
    <property type="entry name" value="Anthrone_oxy"/>
    <property type="match status" value="1"/>
</dbReference>
<evidence type="ECO:0000313" key="2">
    <source>
        <dbReference type="Proteomes" id="UP000182444"/>
    </source>
</evidence>
<evidence type="ECO:0008006" key="3">
    <source>
        <dbReference type="Google" id="ProtNLM"/>
    </source>
</evidence>
<sequence length="156" mass="17066">MTASNTPQLLKHSGIVLSGLLAGGQFFTTLYVKPMLDRMSTSDAYNLFELIYHVGQVAFPALTLMSSASFATAAYLEKDINPTNSRQLAYSAALVFALLPYTRFAMWPTLTKLFAASADKVKGPNVKALLKMWIVHHYIRNIFTLLGFIGGVAATV</sequence>
<proteinExistence type="predicted"/>
<dbReference type="VEuPathDB" id="FungiDB:YALI0_E20801g"/>
<dbReference type="AlphaFoldDB" id="A0A1D8NJB7"/>